<dbReference type="OrthoDB" id="608091at2"/>
<dbReference type="RefSeq" id="WP_090973132.1">
    <property type="nucleotide sequence ID" value="NZ_FOLL01000006.1"/>
</dbReference>
<organism evidence="9 10">
    <name type="scientific">Parapedobacter composti</name>
    <dbReference type="NCBI Taxonomy" id="623281"/>
    <lineage>
        <taxon>Bacteria</taxon>
        <taxon>Pseudomonadati</taxon>
        <taxon>Bacteroidota</taxon>
        <taxon>Sphingobacteriia</taxon>
        <taxon>Sphingobacteriales</taxon>
        <taxon>Sphingobacteriaceae</taxon>
        <taxon>Parapedobacter</taxon>
    </lineage>
</organism>
<evidence type="ECO:0000256" key="5">
    <source>
        <dbReference type="ARBA" id="ARBA00023237"/>
    </source>
</evidence>
<dbReference type="Proteomes" id="UP000199577">
    <property type="component" value="Unassembled WGS sequence"/>
</dbReference>
<proteinExistence type="inferred from homology"/>
<dbReference type="Pfam" id="PF07980">
    <property type="entry name" value="SusD_RagB"/>
    <property type="match status" value="1"/>
</dbReference>
<dbReference type="PROSITE" id="PS51257">
    <property type="entry name" value="PROKAR_LIPOPROTEIN"/>
    <property type="match status" value="1"/>
</dbReference>
<evidence type="ECO:0000256" key="6">
    <source>
        <dbReference type="SAM" id="SignalP"/>
    </source>
</evidence>
<evidence type="ECO:0000256" key="3">
    <source>
        <dbReference type="ARBA" id="ARBA00022729"/>
    </source>
</evidence>
<reference evidence="10" key="1">
    <citation type="submission" date="2016-10" db="EMBL/GenBank/DDBJ databases">
        <authorList>
            <person name="Varghese N."/>
            <person name="Submissions S."/>
        </authorList>
    </citation>
    <scope>NUCLEOTIDE SEQUENCE [LARGE SCALE GENOMIC DNA]</scope>
    <source>
        <strain evidence="10">DSM 22900</strain>
    </source>
</reference>
<dbReference type="GO" id="GO:0009279">
    <property type="term" value="C:cell outer membrane"/>
    <property type="evidence" value="ECO:0007669"/>
    <property type="project" value="UniProtKB-SubCell"/>
</dbReference>
<sequence length="598" mass="68496">MKLLKNIMIGLLAVNLLGACSNYLDQVPDDRLTLEDIFKTRTNTERYLAMVYYRLPNEARQRFVATENAGPWTAASDEGKYNWDFNYANNINFSTWNPTNSQVSNIWNNFYRGIRDASYFIEQIDDATEELSPAMKAQYKAEARALRAIFYYNLVRIYGPVIILYDMLPPDAPLADEQIPRSPLDDCIAYITQELEMAAANLSVTPINAEYGRVTRGAALAYRAQALLLAASPLYNGNTDLAGFRNKDGTQLVSQSYDPAKWQIAADAAKEFIDEFVPNTYDLYRENGPSGYDPYLSTRNVMTVDWNKEWIYARANSQNNTQYDRTPYHAGAPTEIRGGGALGVTQKMVDAYFTANGRSIDDPASGYLRDGFSEFQAPFDTRPRRTYNQWVNREPRFYVGVTYNNSLWLNQPNADREYLTVMEFSGNSGRINSDSDVTPTGYIIRKNVHINGNDRGFVYIRLANVYLDYVEALNEYQPDHPDILTYLNLIRERAGIPAYGTEGLPVPSGQSAMRQAIRKERQVELAFENVRYFDIRRWKIAEQEMSGPFYGMNLAANGEAFYERTQLEVRRFNQRDYFFPIPHDETLINLELVQNPGW</sequence>
<feature type="domain" description="SusD-like N-terminal" evidence="8">
    <location>
        <begin position="23"/>
        <end position="225"/>
    </location>
</feature>
<dbReference type="InterPro" id="IPR033985">
    <property type="entry name" value="SusD-like_N"/>
</dbReference>
<dbReference type="Pfam" id="PF14322">
    <property type="entry name" value="SusD-like_3"/>
    <property type="match status" value="1"/>
</dbReference>
<dbReference type="InterPro" id="IPR012944">
    <property type="entry name" value="SusD_RagB_dom"/>
</dbReference>
<dbReference type="STRING" id="623281.SAMN05421747_10653"/>
<evidence type="ECO:0000256" key="1">
    <source>
        <dbReference type="ARBA" id="ARBA00004442"/>
    </source>
</evidence>
<evidence type="ECO:0000259" key="7">
    <source>
        <dbReference type="Pfam" id="PF07980"/>
    </source>
</evidence>
<dbReference type="InterPro" id="IPR011990">
    <property type="entry name" value="TPR-like_helical_dom_sf"/>
</dbReference>
<dbReference type="SUPFAM" id="SSF48452">
    <property type="entry name" value="TPR-like"/>
    <property type="match status" value="1"/>
</dbReference>
<accession>A0A1I1H7P7</accession>
<name>A0A1I1H7P7_9SPHI</name>
<keyword evidence="10" id="KW-1185">Reference proteome</keyword>
<evidence type="ECO:0000256" key="4">
    <source>
        <dbReference type="ARBA" id="ARBA00023136"/>
    </source>
</evidence>
<protein>
    <submittedName>
        <fullName evidence="9">Starch-binding associating with outer membrane</fullName>
    </submittedName>
</protein>
<dbReference type="AlphaFoldDB" id="A0A1I1H7P7"/>
<evidence type="ECO:0000313" key="10">
    <source>
        <dbReference type="Proteomes" id="UP000199577"/>
    </source>
</evidence>
<feature type="signal peptide" evidence="6">
    <location>
        <begin position="1"/>
        <end position="18"/>
    </location>
</feature>
<feature type="chain" id="PRO_5011617870" evidence="6">
    <location>
        <begin position="19"/>
        <end position="598"/>
    </location>
</feature>
<evidence type="ECO:0000256" key="2">
    <source>
        <dbReference type="ARBA" id="ARBA00006275"/>
    </source>
</evidence>
<keyword evidence="3 6" id="KW-0732">Signal</keyword>
<dbReference type="Gene3D" id="1.25.40.390">
    <property type="match status" value="1"/>
</dbReference>
<evidence type="ECO:0000313" key="9">
    <source>
        <dbReference type="EMBL" id="SFC20037.1"/>
    </source>
</evidence>
<dbReference type="EMBL" id="FOLL01000006">
    <property type="protein sequence ID" value="SFC20037.1"/>
    <property type="molecule type" value="Genomic_DNA"/>
</dbReference>
<comment type="similarity">
    <text evidence="2">Belongs to the SusD family.</text>
</comment>
<gene>
    <name evidence="9" type="ORF">SAMN05421747_10653</name>
</gene>
<feature type="domain" description="RagB/SusD" evidence="7">
    <location>
        <begin position="314"/>
        <end position="598"/>
    </location>
</feature>
<keyword evidence="4" id="KW-0472">Membrane</keyword>
<keyword evidence="5" id="KW-0998">Cell outer membrane</keyword>
<evidence type="ECO:0000259" key="8">
    <source>
        <dbReference type="Pfam" id="PF14322"/>
    </source>
</evidence>
<comment type="subcellular location">
    <subcellularLocation>
        <location evidence="1">Cell outer membrane</location>
    </subcellularLocation>
</comment>